<proteinExistence type="predicted"/>
<dbReference type="EMBL" id="JAGIYQ010000017">
    <property type="protein sequence ID" value="MBP0727002.1"/>
    <property type="molecule type" value="Genomic_DNA"/>
</dbReference>
<dbReference type="InterPro" id="IPR007214">
    <property type="entry name" value="YbaK/aa-tRNA-synth-assoc-dom"/>
</dbReference>
<dbReference type="Pfam" id="PF04073">
    <property type="entry name" value="tRNA_edit"/>
    <property type="match status" value="1"/>
</dbReference>
<organism evidence="2 3">
    <name type="scientific">Gottfriedia endophytica</name>
    <dbReference type="NCBI Taxonomy" id="2820819"/>
    <lineage>
        <taxon>Bacteria</taxon>
        <taxon>Bacillati</taxon>
        <taxon>Bacillota</taxon>
        <taxon>Bacilli</taxon>
        <taxon>Bacillales</taxon>
        <taxon>Bacillaceae</taxon>
        <taxon>Gottfriedia</taxon>
    </lineage>
</organism>
<dbReference type="CDD" id="cd04333">
    <property type="entry name" value="ProX_deacylase"/>
    <property type="match status" value="1"/>
</dbReference>
<dbReference type="SUPFAM" id="SSF55826">
    <property type="entry name" value="YbaK/ProRS associated domain"/>
    <property type="match status" value="1"/>
</dbReference>
<accession>A0A940NMG8</accession>
<dbReference type="PANTHER" id="PTHR30411">
    <property type="entry name" value="CYTOPLASMIC PROTEIN"/>
    <property type="match status" value="1"/>
</dbReference>
<name>A0A940NMG8_9BACI</name>
<keyword evidence="3" id="KW-1185">Reference proteome</keyword>
<dbReference type="RefSeq" id="WP_209407340.1">
    <property type="nucleotide sequence ID" value="NZ_JAGIYQ010000017.1"/>
</dbReference>
<evidence type="ECO:0000259" key="1">
    <source>
        <dbReference type="Pfam" id="PF04073"/>
    </source>
</evidence>
<dbReference type="GO" id="GO:0002161">
    <property type="term" value="F:aminoacyl-tRNA deacylase activity"/>
    <property type="evidence" value="ECO:0007669"/>
    <property type="project" value="InterPro"/>
</dbReference>
<dbReference type="AlphaFoldDB" id="A0A940NMG8"/>
<dbReference type="PANTHER" id="PTHR30411:SF1">
    <property type="entry name" value="CYTOPLASMIC PROTEIN"/>
    <property type="match status" value="1"/>
</dbReference>
<gene>
    <name evidence="2" type="ORF">J5Y03_17730</name>
</gene>
<comment type="caution">
    <text evidence="2">The sequence shown here is derived from an EMBL/GenBank/DDBJ whole genome shotgun (WGS) entry which is preliminary data.</text>
</comment>
<dbReference type="Gene3D" id="3.90.960.10">
    <property type="entry name" value="YbaK/aminoacyl-tRNA synthetase-associated domain"/>
    <property type="match status" value="1"/>
</dbReference>
<sequence length="158" mass="17391">MSELKPSAQRVQDELLKKGYENKVIEISTSARTAQEAADALNCEVAQIAKSIIFKGMYSNQPILVITSGSNRVNESKVEQYVNEPLGKASPEFVKEHTGFVIGGVSPIAHTSKSKIFIDEDLYLFIEIWAAAGHPKALFKLTPTELKELTNGEIINVK</sequence>
<dbReference type="Proteomes" id="UP000682134">
    <property type="component" value="Unassembled WGS sequence"/>
</dbReference>
<evidence type="ECO:0000313" key="3">
    <source>
        <dbReference type="Proteomes" id="UP000682134"/>
    </source>
</evidence>
<reference evidence="2" key="1">
    <citation type="submission" date="2021-04" db="EMBL/GenBank/DDBJ databases">
        <title>Genome seq and assembly of Bacillus sp.</title>
        <authorList>
            <person name="Chhetri G."/>
        </authorList>
    </citation>
    <scope>NUCLEOTIDE SEQUENCE</scope>
    <source>
        <strain evidence="2">RG28</strain>
    </source>
</reference>
<dbReference type="InterPro" id="IPR036754">
    <property type="entry name" value="YbaK/aa-tRNA-synt-asso_dom_sf"/>
</dbReference>
<protein>
    <submittedName>
        <fullName evidence="2">YbaK/EbsC family protein</fullName>
    </submittedName>
</protein>
<evidence type="ECO:0000313" key="2">
    <source>
        <dbReference type="EMBL" id="MBP0727002.1"/>
    </source>
</evidence>
<feature type="domain" description="YbaK/aminoacyl-tRNA synthetase-associated" evidence="1">
    <location>
        <begin position="30"/>
        <end position="148"/>
    </location>
</feature>